<name>A0A0E9WV34_ANGAN</name>
<organism evidence="1">
    <name type="scientific">Anguilla anguilla</name>
    <name type="common">European freshwater eel</name>
    <name type="synonym">Muraena anguilla</name>
    <dbReference type="NCBI Taxonomy" id="7936"/>
    <lineage>
        <taxon>Eukaryota</taxon>
        <taxon>Metazoa</taxon>
        <taxon>Chordata</taxon>
        <taxon>Craniata</taxon>
        <taxon>Vertebrata</taxon>
        <taxon>Euteleostomi</taxon>
        <taxon>Actinopterygii</taxon>
        <taxon>Neopterygii</taxon>
        <taxon>Teleostei</taxon>
        <taxon>Anguilliformes</taxon>
        <taxon>Anguillidae</taxon>
        <taxon>Anguilla</taxon>
    </lineage>
</organism>
<protein>
    <submittedName>
        <fullName evidence="1">Uncharacterized protein</fullName>
    </submittedName>
</protein>
<evidence type="ECO:0000313" key="1">
    <source>
        <dbReference type="EMBL" id="JAH93400.1"/>
    </source>
</evidence>
<dbReference type="AlphaFoldDB" id="A0A0E9WV34"/>
<dbReference type="EMBL" id="GBXM01015177">
    <property type="protein sequence ID" value="JAH93400.1"/>
    <property type="molecule type" value="Transcribed_RNA"/>
</dbReference>
<proteinExistence type="predicted"/>
<sequence>MFSKSSMQSVWQQSSFGSNHAVYQTEWKQGGDGNCVVHGSDFYGILDSQLFCVPSGNAFISSTPVLNSKKAESCRSGLPTVLLNQRNDMPPSKCQLEVCVQMCV</sequence>
<reference evidence="1" key="2">
    <citation type="journal article" date="2015" name="Fish Shellfish Immunol.">
        <title>Early steps in the European eel (Anguilla anguilla)-Vibrio vulnificus interaction in the gills: Role of the RtxA13 toxin.</title>
        <authorList>
            <person name="Callol A."/>
            <person name="Pajuelo D."/>
            <person name="Ebbesson L."/>
            <person name="Teles M."/>
            <person name="MacKenzie S."/>
            <person name="Amaro C."/>
        </authorList>
    </citation>
    <scope>NUCLEOTIDE SEQUENCE</scope>
</reference>
<accession>A0A0E9WV34</accession>
<reference evidence="1" key="1">
    <citation type="submission" date="2014-11" db="EMBL/GenBank/DDBJ databases">
        <authorList>
            <person name="Amaro Gonzalez C."/>
        </authorList>
    </citation>
    <scope>NUCLEOTIDE SEQUENCE</scope>
</reference>